<evidence type="ECO:0000256" key="2">
    <source>
        <dbReference type="ARBA" id="ARBA00022475"/>
    </source>
</evidence>
<organism evidence="7 8">
    <name type="scientific">Syntrophotalea acetylenica</name>
    <name type="common">Pelobacter acetylenicus</name>
    <dbReference type="NCBI Taxonomy" id="29542"/>
    <lineage>
        <taxon>Bacteria</taxon>
        <taxon>Pseudomonadati</taxon>
        <taxon>Thermodesulfobacteriota</taxon>
        <taxon>Desulfuromonadia</taxon>
        <taxon>Desulfuromonadales</taxon>
        <taxon>Syntrophotaleaceae</taxon>
        <taxon>Syntrophotalea</taxon>
    </lineage>
</organism>
<evidence type="ECO:0000256" key="1">
    <source>
        <dbReference type="ARBA" id="ARBA00004651"/>
    </source>
</evidence>
<keyword evidence="3 6" id="KW-0812">Transmembrane</keyword>
<feature type="transmembrane region" description="Helical" evidence="6">
    <location>
        <begin position="316"/>
        <end position="334"/>
    </location>
</feature>
<protein>
    <recommendedName>
        <fullName evidence="9">Polysaccharide biosynthesis protein</fullName>
    </recommendedName>
</protein>
<gene>
    <name evidence="7" type="ORF">A7E75_13535</name>
</gene>
<dbReference type="Proteomes" id="UP000182264">
    <property type="component" value="Chromosome"/>
</dbReference>
<feature type="transmembrane region" description="Helical" evidence="6">
    <location>
        <begin position="176"/>
        <end position="203"/>
    </location>
</feature>
<feature type="transmembrane region" description="Helical" evidence="6">
    <location>
        <begin position="26"/>
        <end position="51"/>
    </location>
</feature>
<dbReference type="Pfam" id="PF13440">
    <property type="entry name" value="Polysacc_synt_3"/>
    <property type="match status" value="1"/>
</dbReference>
<dbReference type="STRING" id="29542.A6070_07570"/>
<keyword evidence="5 6" id="KW-0472">Membrane</keyword>
<feature type="transmembrane region" description="Helical" evidence="6">
    <location>
        <begin position="131"/>
        <end position="155"/>
    </location>
</feature>
<dbReference type="KEGG" id="pace:A6070_07570"/>
<evidence type="ECO:0000256" key="6">
    <source>
        <dbReference type="SAM" id="Phobius"/>
    </source>
</evidence>
<keyword evidence="8" id="KW-1185">Reference proteome</keyword>
<dbReference type="EMBL" id="CP015518">
    <property type="protein sequence ID" value="APG25916.1"/>
    <property type="molecule type" value="Genomic_DNA"/>
</dbReference>
<feature type="transmembrane region" description="Helical" evidence="6">
    <location>
        <begin position="409"/>
        <end position="431"/>
    </location>
</feature>
<evidence type="ECO:0008006" key="9">
    <source>
        <dbReference type="Google" id="ProtNLM"/>
    </source>
</evidence>
<feature type="transmembrane region" description="Helical" evidence="6">
    <location>
        <begin position="382"/>
        <end position="403"/>
    </location>
</feature>
<accession>A0A1L3GJ08</accession>
<reference evidence="7 8" key="1">
    <citation type="journal article" date="2017" name="Genome Announc.">
        <title>Complete Genome Sequences of Two Acetylene-Fermenting Pelobacter acetylenicus Strains.</title>
        <authorList>
            <person name="Sutton J.M."/>
            <person name="Baesman S.M."/>
            <person name="Fierst J.L."/>
            <person name="Poret-Peterson A.T."/>
            <person name="Oremland R.S."/>
            <person name="Dunlap D.S."/>
            <person name="Akob D.M."/>
        </authorList>
    </citation>
    <scope>NUCLEOTIDE SEQUENCE [LARGE SCALE GENOMIC DNA]</scope>
    <source>
        <strain evidence="7 8">DSM 3247</strain>
    </source>
</reference>
<dbReference type="InterPro" id="IPR050833">
    <property type="entry name" value="Poly_Biosynth_Transport"/>
</dbReference>
<evidence type="ECO:0000313" key="8">
    <source>
        <dbReference type="Proteomes" id="UP000182264"/>
    </source>
</evidence>
<dbReference type="RefSeq" id="WP_072287763.1">
    <property type="nucleotide sequence ID" value="NZ_CP015455.1"/>
</dbReference>
<evidence type="ECO:0000256" key="4">
    <source>
        <dbReference type="ARBA" id="ARBA00022989"/>
    </source>
</evidence>
<evidence type="ECO:0000256" key="5">
    <source>
        <dbReference type="ARBA" id="ARBA00023136"/>
    </source>
</evidence>
<dbReference type="OrthoDB" id="3831435at2"/>
<dbReference type="AlphaFoldDB" id="A0A1L3GJ08"/>
<evidence type="ECO:0000313" key="7">
    <source>
        <dbReference type="EMBL" id="APG25916.1"/>
    </source>
</evidence>
<feature type="transmembrane region" description="Helical" evidence="6">
    <location>
        <begin position="63"/>
        <end position="82"/>
    </location>
</feature>
<dbReference type="GO" id="GO:0005886">
    <property type="term" value="C:plasma membrane"/>
    <property type="evidence" value="ECO:0007669"/>
    <property type="project" value="UniProtKB-SubCell"/>
</dbReference>
<feature type="transmembrane region" description="Helical" evidence="6">
    <location>
        <begin position="354"/>
        <end position="375"/>
    </location>
</feature>
<feature type="transmembrane region" description="Helical" evidence="6">
    <location>
        <begin position="94"/>
        <end position="119"/>
    </location>
</feature>
<proteinExistence type="predicted"/>
<dbReference type="PANTHER" id="PTHR30250:SF28">
    <property type="entry name" value="POLYSACCHARIDE BIOSYNTHESIS PROTEIN"/>
    <property type="match status" value="1"/>
</dbReference>
<comment type="subcellular location">
    <subcellularLocation>
        <location evidence="1">Cell membrane</location>
        <topology evidence="1">Multi-pass membrane protein</topology>
    </subcellularLocation>
</comment>
<dbReference type="PANTHER" id="PTHR30250">
    <property type="entry name" value="PST FAMILY PREDICTED COLANIC ACID TRANSPORTER"/>
    <property type="match status" value="1"/>
</dbReference>
<keyword evidence="4 6" id="KW-1133">Transmembrane helix</keyword>
<keyword evidence="2" id="KW-1003">Cell membrane</keyword>
<name>A0A1L3GJ08_SYNAC</name>
<evidence type="ECO:0000256" key="3">
    <source>
        <dbReference type="ARBA" id="ARBA00022692"/>
    </source>
</evidence>
<feature type="transmembrane region" description="Helical" evidence="6">
    <location>
        <begin position="253"/>
        <end position="273"/>
    </location>
</feature>
<sequence length="443" mass="49601">MINDSVKIGSGVFQRFWKKHFRKGSFLRNLSIVMSGTAIAQLIGFALMPVISRLFSPTDFGVFGSYNSVLGVITAIVTLQYTQAIMLPRGKIEALNLFFAACISVAAITVLCLLTGIVAPDIIRNLIKVEAWWFVPLLAISALAFGLHQTLQAWCVRIKAFAETSRAQIVQSLASVSIWLMSGLLQAGAVGLILGSVVSQFIASLKLWNVFKKDLDQAGYFFHWHNVKATSLEYRDFPLYSAPQNLMNALSQGLPVLLLGHFYGIAIAGAYAFGMKILHLPTNFILRPLRQVLFQKASEVDNLGQDIQPLFVKSTCGLMLLATLPTIIIFVWAPRFFPWIFGKEWLTAGIYVRWLILWIFISFSNVPAVLFARILRQQRNLFFFECLILSSRTIILVAGGIYWDALRTIIAFSILGFLLNLTLILWIWVLVCRRTVIKADNGI</sequence>